<name>A0A2M8WUW3_9MICO</name>
<dbReference type="Proteomes" id="UP000231586">
    <property type="component" value="Unassembled WGS sequence"/>
</dbReference>
<comment type="caution">
    <text evidence="3">The sequence shown here is derived from an EMBL/GenBank/DDBJ whole genome shotgun (WGS) entry which is preliminary data.</text>
</comment>
<dbReference type="AlphaFoldDB" id="A0A2M8WUW3"/>
<dbReference type="PANTHER" id="PTHR43597:SF5">
    <property type="entry name" value="SUFE-LIKE PROTEIN 2, CHLOROPLASTIC"/>
    <property type="match status" value="1"/>
</dbReference>
<sequence>MTESPATENLPDLPEVLAEIRDDFLALGEKDRLQLLLEFSRELPELPARYENAPGLLERVEECQSPVRAFAEVDDAGLVHLYATAPAEAPTTRGFASILAQGLDGLTPQQVLDVPDDYPTSLGLTHAVSPLRLRGMSGILGRAKRQVREQLAGA</sequence>
<protein>
    <submittedName>
        <fullName evidence="3">Cysteine desulfuration protein SufE</fullName>
    </submittedName>
</protein>
<dbReference type="PANTHER" id="PTHR43597">
    <property type="entry name" value="SULFUR ACCEPTOR PROTEIN CSDE"/>
    <property type="match status" value="1"/>
</dbReference>
<evidence type="ECO:0000313" key="4">
    <source>
        <dbReference type="Proteomes" id="UP000231586"/>
    </source>
</evidence>
<gene>
    <name evidence="3" type="ORF">CLV34_0545</name>
</gene>
<reference evidence="3 4" key="1">
    <citation type="submission" date="2017-11" db="EMBL/GenBank/DDBJ databases">
        <title>Genomic Encyclopedia of Archaeal and Bacterial Type Strains, Phase II (KMG-II): From Individual Species to Whole Genera.</title>
        <authorList>
            <person name="Goeker M."/>
        </authorList>
    </citation>
    <scope>NUCLEOTIDE SEQUENCE [LARGE SCALE GENOMIC DNA]</scope>
    <source>
        <strain evidence="3 4">DSM 22413</strain>
    </source>
</reference>
<evidence type="ECO:0000256" key="1">
    <source>
        <dbReference type="ARBA" id="ARBA00010282"/>
    </source>
</evidence>
<organism evidence="3 4">
    <name type="scientific">Luteimicrobium subarcticum</name>
    <dbReference type="NCBI Taxonomy" id="620910"/>
    <lineage>
        <taxon>Bacteria</taxon>
        <taxon>Bacillati</taxon>
        <taxon>Actinomycetota</taxon>
        <taxon>Actinomycetes</taxon>
        <taxon>Micrococcales</taxon>
        <taxon>Luteimicrobium</taxon>
    </lineage>
</organism>
<comment type="similarity">
    <text evidence="1">Belongs to the SufE family.</text>
</comment>
<dbReference type="RefSeq" id="WP_211289328.1">
    <property type="nucleotide sequence ID" value="NZ_PGTZ01000006.1"/>
</dbReference>
<proteinExistence type="inferred from homology"/>
<dbReference type="Gene3D" id="3.90.1010.10">
    <property type="match status" value="1"/>
</dbReference>
<feature type="domain" description="Fe-S metabolism associated" evidence="2">
    <location>
        <begin position="24"/>
        <end position="145"/>
    </location>
</feature>
<dbReference type="Pfam" id="PF02657">
    <property type="entry name" value="SufE"/>
    <property type="match status" value="1"/>
</dbReference>
<dbReference type="EMBL" id="PGTZ01000006">
    <property type="protein sequence ID" value="PJI94699.1"/>
    <property type="molecule type" value="Genomic_DNA"/>
</dbReference>
<evidence type="ECO:0000313" key="3">
    <source>
        <dbReference type="EMBL" id="PJI94699.1"/>
    </source>
</evidence>
<accession>A0A2M8WUW3</accession>
<evidence type="ECO:0000259" key="2">
    <source>
        <dbReference type="Pfam" id="PF02657"/>
    </source>
</evidence>
<keyword evidence="4" id="KW-1185">Reference proteome</keyword>
<dbReference type="InterPro" id="IPR003808">
    <property type="entry name" value="Fe-S_metab-assoc_dom"/>
</dbReference>
<dbReference type="SUPFAM" id="SSF82649">
    <property type="entry name" value="SufE/NifU"/>
    <property type="match status" value="1"/>
</dbReference>